<evidence type="ECO:0000313" key="4">
    <source>
        <dbReference type="Proteomes" id="UP001328107"/>
    </source>
</evidence>
<dbReference type="Proteomes" id="UP001328107">
    <property type="component" value="Unassembled WGS sequence"/>
</dbReference>
<keyword evidence="2" id="KW-0732">Signal</keyword>
<dbReference type="EMBL" id="BTRK01000005">
    <property type="protein sequence ID" value="GMR51655.1"/>
    <property type="molecule type" value="Genomic_DNA"/>
</dbReference>
<proteinExistence type="predicted"/>
<feature type="signal peptide" evidence="2">
    <location>
        <begin position="1"/>
        <end position="17"/>
    </location>
</feature>
<evidence type="ECO:0000256" key="2">
    <source>
        <dbReference type="SAM" id="SignalP"/>
    </source>
</evidence>
<gene>
    <name evidence="3" type="ORF">PMAYCL1PPCAC_21850</name>
</gene>
<evidence type="ECO:0000256" key="1">
    <source>
        <dbReference type="SAM" id="MobiDB-lite"/>
    </source>
</evidence>
<feature type="compositionally biased region" description="Pro residues" evidence="1">
    <location>
        <begin position="66"/>
        <end position="84"/>
    </location>
</feature>
<evidence type="ECO:0000313" key="3">
    <source>
        <dbReference type="EMBL" id="GMR51655.1"/>
    </source>
</evidence>
<reference evidence="4" key="1">
    <citation type="submission" date="2022-10" db="EMBL/GenBank/DDBJ databases">
        <title>Genome assembly of Pristionchus species.</title>
        <authorList>
            <person name="Yoshida K."/>
            <person name="Sommer R.J."/>
        </authorList>
    </citation>
    <scope>NUCLEOTIDE SEQUENCE [LARGE SCALE GENOMIC DNA]</scope>
    <source>
        <strain evidence="4">RS5460</strain>
    </source>
</reference>
<comment type="caution">
    <text evidence="3">The sequence shown here is derived from an EMBL/GenBank/DDBJ whole genome shotgun (WGS) entry which is preliminary data.</text>
</comment>
<protein>
    <submittedName>
        <fullName evidence="3">Uncharacterized protein</fullName>
    </submittedName>
</protein>
<accession>A0AAN5CWL4</accession>
<keyword evidence="4" id="KW-1185">Reference proteome</keyword>
<organism evidence="3 4">
    <name type="scientific">Pristionchus mayeri</name>
    <dbReference type="NCBI Taxonomy" id="1317129"/>
    <lineage>
        <taxon>Eukaryota</taxon>
        <taxon>Metazoa</taxon>
        <taxon>Ecdysozoa</taxon>
        <taxon>Nematoda</taxon>
        <taxon>Chromadorea</taxon>
        <taxon>Rhabditida</taxon>
        <taxon>Rhabditina</taxon>
        <taxon>Diplogasteromorpha</taxon>
        <taxon>Diplogasteroidea</taxon>
        <taxon>Neodiplogasteridae</taxon>
        <taxon>Pristionchus</taxon>
    </lineage>
</organism>
<name>A0AAN5CWL4_9BILA</name>
<sequence length="143" mass="15725">LEMKVILFSSLFTVASANFLGLPDPLGLFGGGPKCPAPEPCVCVCDKPDHYVPPPPHYEVSYTNEIPPPPPAYQKPPSYVPPPPSYVPPPPPPLDYSVPLQFQIMHQIPSKYTVGPSYPTPNMYGSSPNYIPEFKARRKAARH</sequence>
<dbReference type="AlphaFoldDB" id="A0AAN5CWL4"/>
<feature type="chain" id="PRO_5042930785" evidence="2">
    <location>
        <begin position="18"/>
        <end position="143"/>
    </location>
</feature>
<feature type="non-terminal residue" evidence="3">
    <location>
        <position position="1"/>
    </location>
</feature>
<feature type="region of interest" description="Disordered" evidence="1">
    <location>
        <begin position="63"/>
        <end position="84"/>
    </location>
</feature>